<evidence type="ECO:0000313" key="2">
    <source>
        <dbReference type="EMBL" id="SVC61613.1"/>
    </source>
</evidence>
<feature type="transmembrane region" description="Helical" evidence="1">
    <location>
        <begin position="30"/>
        <end position="53"/>
    </location>
</feature>
<feature type="non-terminal residue" evidence="2">
    <location>
        <position position="221"/>
    </location>
</feature>
<dbReference type="AlphaFoldDB" id="A0A382NK76"/>
<name>A0A382NK76_9ZZZZ</name>
<keyword evidence="1" id="KW-1133">Transmembrane helix</keyword>
<accession>A0A382NK76</accession>
<feature type="transmembrane region" description="Helical" evidence="1">
    <location>
        <begin position="191"/>
        <end position="219"/>
    </location>
</feature>
<dbReference type="EMBL" id="UINC01101079">
    <property type="protein sequence ID" value="SVC61613.1"/>
    <property type="molecule type" value="Genomic_DNA"/>
</dbReference>
<keyword evidence="1" id="KW-0472">Membrane</keyword>
<feature type="transmembrane region" description="Helical" evidence="1">
    <location>
        <begin position="89"/>
        <end position="108"/>
    </location>
</feature>
<feature type="transmembrane region" description="Helical" evidence="1">
    <location>
        <begin position="59"/>
        <end position="77"/>
    </location>
</feature>
<gene>
    <name evidence="2" type="ORF">METZ01_LOCUS314467</name>
</gene>
<sequence length="221" mass="23601">MTNPEREPGMNPILVTSRESSKRTRFLERIAARSGSGILIALAALELSVAVTFMAGGAITRYHFLLFVAVLLATCVYRDRVKIESLRRVGTASLILSLLVVFASFVLAGSTLDLSPDGQSAQMLRISHLASGWNPVYDTEFIDQPDDYILEAAETRFVDSGLGPHMAAASAVKLLGNIEYGKGFNLTLMGAVMLLALAATLGASLHLRIAVVLAIVAALNP</sequence>
<keyword evidence="1" id="KW-0812">Transmembrane</keyword>
<organism evidence="2">
    <name type="scientific">marine metagenome</name>
    <dbReference type="NCBI Taxonomy" id="408172"/>
    <lineage>
        <taxon>unclassified sequences</taxon>
        <taxon>metagenomes</taxon>
        <taxon>ecological metagenomes</taxon>
    </lineage>
</organism>
<reference evidence="2" key="1">
    <citation type="submission" date="2018-05" db="EMBL/GenBank/DDBJ databases">
        <authorList>
            <person name="Lanie J.A."/>
            <person name="Ng W.-L."/>
            <person name="Kazmierczak K.M."/>
            <person name="Andrzejewski T.M."/>
            <person name="Davidsen T.M."/>
            <person name="Wayne K.J."/>
            <person name="Tettelin H."/>
            <person name="Glass J.I."/>
            <person name="Rusch D."/>
            <person name="Podicherti R."/>
            <person name="Tsui H.-C.T."/>
            <person name="Winkler M.E."/>
        </authorList>
    </citation>
    <scope>NUCLEOTIDE SEQUENCE</scope>
</reference>
<protein>
    <submittedName>
        <fullName evidence="2">Uncharacterized protein</fullName>
    </submittedName>
</protein>
<evidence type="ECO:0000256" key="1">
    <source>
        <dbReference type="SAM" id="Phobius"/>
    </source>
</evidence>
<proteinExistence type="predicted"/>